<evidence type="ECO:0000256" key="1">
    <source>
        <dbReference type="ARBA" id="ARBA00008142"/>
    </source>
</evidence>
<dbReference type="SUPFAM" id="SSF54919">
    <property type="entry name" value="Nucleoside diphosphate kinase, NDK"/>
    <property type="match status" value="1"/>
</dbReference>
<feature type="active site" description="Pros-phosphohistidine intermediate" evidence="6">
    <location>
        <position position="126"/>
    </location>
</feature>
<evidence type="ECO:0000256" key="6">
    <source>
        <dbReference type="PROSITE-ProRule" id="PRU00706"/>
    </source>
</evidence>
<dbReference type="GeneID" id="31362441"/>
<keyword evidence="10" id="KW-1185">Reference proteome</keyword>
<dbReference type="RefSeq" id="XP_020432258.1">
    <property type="nucleotide sequence ID" value="XM_020577810.1"/>
</dbReference>
<dbReference type="GO" id="GO:0004550">
    <property type="term" value="F:nucleoside diphosphate kinase activity"/>
    <property type="evidence" value="ECO:0007669"/>
    <property type="project" value="InterPro"/>
</dbReference>
<comment type="caution">
    <text evidence="9">The sequence shown here is derived from an EMBL/GenBank/DDBJ whole genome shotgun (WGS) entry which is preliminary data.</text>
</comment>
<feature type="binding site" evidence="6">
    <location>
        <position position="95"/>
    </location>
    <ligand>
        <name>ATP</name>
        <dbReference type="ChEBI" id="CHEBI:30616"/>
    </ligand>
</feature>
<evidence type="ECO:0000313" key="10">
    <source>
        <dbReference type="Proteomes" id="UP000001396"/>
    </source>
</evidence>
<dbReference type="GO" id="GO:0006241">
    <property type="term" value="P:CTP biosynthetic process"/>
    <property type="evidence" value="ECO:0007669"/>
    <property type="project" value="InterPro"/>
</dbReference>
<dbReference type="InParanoid" id="D3BE07"/>
<reference evidence="9 10" key="1">
    <citation type="journal article" date="2011" name="Genome Res.">
        <title>Phylogeny-wide analysis of social amoeba genomes highlights ancient origins for complex intercellular communication.</title>
        <authorList>
            <person name="Heidel A.J."/>
            <person name="Lawal H.M."/>
            <person name="Felder M."/>
            <person name="Schilde C."/>
            <person name="Helps N.R."/>
            <person name="Tunggal B."/>
            <person name="Rivero F."/>
            <person name="John U."/>
            <person name="Schleicher M."/>
            <person name="Eichinger L."/>
            <person name="Platzer M."/>
            <person name="Noegel A.A."/>
            <person name="Schaap P."/>
            <person name="Gloeckner G."/>
        </authorList>
    </citation>
    <scope>NUCLEOTIDE SEQUENCE [LARGE SCALE GENOMIC DNA]</scope>
    <source>
        <strain evidence="10">ATCC 26659 / Pp 5 / PN500</strain>
    </source>
</reference>
<dbReference type="AlphaFoldDB" id="D3BE07"/>
<comment type="similarity">
    <text evidence="1 6 7">Belongs to the NDK family.</text>
</comment>
<evidence type="ECO:0000256" key="2">
    <source>
        <dbReference type="ARBA" id="ARBA00022679"/>
    </source>
</evidence>
<dbReference type="GO" id="GO:0005524">
    <property type="term" value="F:ATP binding"/>
    <property type="evidence" value="ECO:0007669"/>
    <property type="project" value="UniProtKB-KW"/>
</dbReference>
<dbReference type="InterPro" id="IPR001564">
    <property type="entry name" value="Nucleoside_diP_kinase"/>
</dbReference>
<dbReference type="Proteomes" id="UP000001396">
    <property type="component" value="Unassembled WGS sequence"/>
</dbReference>
<dbReference type="OMA" id="HNAISYW"/>
<dbReference type="InterPro" id="IPR034907">
    <property type="entry name" value="NDK-like_dom"/>
</dbReference>
<feature type="binding site" evidence="6">
    <location>
        <position position="14"/>
    </location>
    <ligand>
        <name>ATP</name>
        <dbReference type="ChEBI" id="CHEBI:30616"/>
    </ligand>
</feature>
<feature type="binding site" evidence="6">
    <location>
        <position position="63"/>
    </location>
    <ligand>
        <name>ATP</name>
        <dbReference type="ChEBI" id="CHEBI:30616"/>
    </ligand>
</feature>
<proteinExistence type="inferred from homology"/>
<accession>D3BE07</accession>
<dbReference type="Gene3D" id="3.30.70.141">
    <property type="entry name" value="Nucleoside diphosphate kinase-like domain"/>
    <property type="match status" value="1"/>
</dbReference>
<name>D3BE07_HETP5</name>
<dbReference type="PROSITE" id="PS51374">
    <property type="entry name" value="NDPK_LIKE"/>
    <property type="match status" value="1"/>
</dbReference>
<feature type="domain" description="Nucleoside diphosphate kinase-like" evidence="8">
    <location>
        <begin position="6"/>
        <end position="149"/>
    </location>
</feature>
<evidence type="ECO:0000256" key="4">
    <source>
        <dbReference type="ARBA" id="ARBA00022777"/>
    </source>
</evidence>
<keyword evidence="5" id="KW-0067">ATP-binding</keyword>
<dbReference type="GO" id="GO:0006183">
    <property type="term" value="P:GTP biosynthetic process"/>
    <property type="evidence" value="ECO:0007669"/>
    <property type="project" value="InterPro"/>
</dbReference>
<organism evidence="9 10">
    <name type="scientific">Heterostelium pallidum (strain ATCC 26659 / Pp 5 / PN500)</name>
    <name type="common">Cellular slime mold</name>
    <name type="synonym">Polysphondylium pallidum</name>
    <dbReference type="NCBI Taxonomy" id="670386"/>
    <lineage>
        <taxon>Eukaryota</taxon>
        <taxon>Amoebozoa</taxon>
        <taxon>Evosea</taxon>
        <taxon>Eumycetozoa</taxon>
        <taxon>Dictyostelia</taxon>
        <taxon>Acytosteliales</taxon>
        <taxon>Acytosteliaceae</taxon>
        <taxon>Heterostelium</taxon>
    </lineage>
</organism>
<dbReference type="GO" id="GO:0006228">
    <property type="term" value="P:UTP biosynthetic process"/>
    <property type="evidence" value="ECO:0007669"/>
    <property type="project" value="InterPro"/>
</dbReference>
<dbReference type="InterPro" id="IPR036850">
    <property type="entry name" value="NDK-like_dom_sf"/>
</dbReference>
<sequence length="150" mass="17360">MSSSISRYTLAIIKPDILIRQSQCLDSIIQKIETKFNIVNRKQIVLSISEAEQFYNDHRGKFFYERLVGFMSRGPIIPMVLSEKNSQVDSIKSWREFIGPTHAENARKLDCLRGEYGFSDTWNGFHGSGSHDEALNEIKFFFPDFDKTNQ</sequence>
<evidence type="ECO:0000256" key="5">
    <source>
        <dbReference type="ARBA" id="ARBA00022840"/>
    </source>
</evidence>
<feature type="binding site" evidence="6">
    <location>
        <position position="113"/>
    </location>
    <ligand>
        <name>ATP</name>
        <dbReference type="ChEBI" id="CHEBI:30616"/>
    </ligand>
</feature>
<dbReference type="FunCoup" id="D3BE07">
    <property type="interactions" value="181"/>
</dbReference>
<evidence type="ECO:0000313" key="9">
    <source>
        <dbReference type="EMBL" id="EFA80138.1"/>
    </source>
</evidence>
<evidence type="ECO:0000256" key="7">
    <source>
        <dbReference type="RuleBase" id="RU004011"/>
    </source>
</evidence>
<dbReference type="PANTHER" id="PTHR46161">
    <property type="entry name" value="NUCLEOSIDE DIPHOSPHATE KINASE"/>
    <property type="match status" value="1"/>
</dbReference>
<evidence type="ECO:0000256" key="3">
    <source>
        <dbReference type="ARBA" id="ARBA00022741"/>
    </source>
</evidence>
<dbReference type="PANTHER" id="PTHR46161:SF3">
    <property type="entry name" value="NUCLEOSIDE DIPHOSPHATE KINASE DDB_G0292928-RELATED"/>
    <property type="match status" value="1"/>
</dbReference>
<keyword evidence="2" id="KW-0808">Transferase</keyword>
<dbReference type="Pfam" id="PF00334">
    <property type="entry name" value="NDK"/>
    <property type="match status" value="1"/>
</dbReference>
<dbReference type="STRING" id="670386.D3BE07"/>
<feature type="binding site" evidence="6">
    <location>
        <position position="123"/>
    </location>
    <ligand>
        <name>ATP</name>
        <dbReference type="ChEBI" id="CHEBI:30616"/>
    </ligand>
</feature>
<keyword evidence="4" id="KW-0418">Kinase</keyword>
<gene>
    <name evidence="9" type="ORF">PPL_06960</name>
</gene>
<feature type="binding site" evidence="6">
    <location>
        <position position="101"/>
    </location>
    <ligand>
        <name>ATP</name>
        <dbReference type="ChEBI" id="CHEBI:30616"/>
    </ligand>
</feature>
<dbReference type="EMBL" id="ADBJ01000031">
    <property type="protein sequence ID" value="EFA80138.1"/>
    <property type="molecule type" value="Genomic_DNA"/>
</dbReference>
<protein>
    <recommendedName>
        <fullName evidence="8">Nucleoside diphosphate kinase-like domain-containing protein</fullName>
    </recommendedName>
</protein>
<dbReference type="PRINTS" id="PR01243">
    <property type="entry name" value="NUCDPKINASE"/>
</dbReference>
<evidence type="ECO:0000259" key="8">
    <source>
        <dbReference type="SMART" id="SM00562"/>
    </source>
</evidence>
<keyword evidence="3" id="KW-0547">Nucleotide-binding</keyword>
<dbReference type="SMART" id="SM00562">
    <property type="entry name" value="NDK"/>
    <property type="match status" value="1"/>
</dbReference>